<dbReference type="CDD" id="cd13120">
    <property type="entry name" value="BF2867_like_N"/>
    <property type="match status" value="1"/>
</dbReference>
<dbReference type="InterPro" id="IPR025049">
    <property type="entry name" value="Mfa-like_1"/>
</dbReference>
<dbReference type="OrthoDB" id="9819918at2"/>
<protein>
    <recommendedName>
        <fullName evidence="4">Lipoprotein</fullName>
    </recommendedName>
</protein>
<evidence type="ECO:0000313" key="3">
    <source>
        <dbReference type="Proteomes" id="UP000007486"/>
    </source>
</evidence>
<dbReference type="AlphaFoldDB" id="F0R738"/>
<proteinExistence type="predicted"/>
<evidence type="ECO:0000313" key="2">
    <source>
        <dbReference type="EMBL" id="ADY35845.1"/>
    </source>
</evidence>
<dbReference type="RefSeq" id="WP_013617280.1">
    <property type="nucleotide sequence ID" value="NC_015164.1"/>
</dbReference>
<evidence type="ECO:0000256" key="1">
    <source>
        <dbReference type="SAM" id="SignalP"/>
    </source>
</evidence>
<evidence type="ECO:0008006" key="4">
    <source>
        <dbReference type="Google" id="ProtNLM"/>
    </source>
</evidence>
<gene>
    <name evidence="2" type="ordered locus">Bacsa_1271</name>
</gene>
<dbReference type="HOGENOM" id="CLU_989230_0_0_10"/>
<organism evidence="2 3">
    <name type="scientific">Phocaeicola salanitronis (strain DSM 18170 / JCM 13657 / CCUG 60908 / BL78)</name>
    <name type="common">Bacteroides salanitronis</name>
    <dbReference type="NCBI Taxonomy" id="667015"/>
    <lineage>
        <taxon>Bacteria</taxon>
        <taxon>Pseudomonadati</taxon>
        <taxon>Bacteroidota</taxon>
        <taxon>Bacteroidia</taxon>
        <taxon>Bacteroidales</taxon>
        <taxon>Bacteroidaceae</taxon>
        <taxon>Phocaeicola</taxon>
    </lineage>
</organism>
<keyword evidence="1" id="KW-0732">Signal</keyword>
<dbReference type="STRING" id="667015.Bacsa_1271"/>
<dbReference type="Proteomes" id="UP000007486">
    <property type="component" value="Chromosome"/>
</dbReference>
<feature type="signal peptide" evidence="1">
    <location>
        <begin position="1"/>
        <end position="21"/>
    </location>
</feature>
<accession>F0R738</accession>
<dbReference type="Gene3D" id="2.60.40.2620">
    <property type="entry name" value="Fimbrillin-like"/>
    <property type="match status" value="1"/>
</dbReference>
<dbReference type="Pfam" id="PF13149">
    <property type="entry name" value="Mfa_like_1"/>
    <property type="match status" value="1"/>
</dbReference>
<reference evidence="2 3" key="1">
    <citation type="journal article" date="2011" name="Stand. Genomic Sci.">
        <title>Complete genome sequence of Bacteroides salanitronis type strain (BL78).</title>
        <authorList>
            <person name="Gronow S."/>
            <person name="Held B."/>
            <person name="Lucas S."/>
            <person name="Lapidus A."/>
            <person name="Del Rio T.G."/>
            <person name="Nolan M."/>
            <person name="Tice H."/>
            <person name="Deshpande S."/>
            <person name="Cheng J.F."/>
            <person name="Pitluck S."/>
            <person name="Liolios K."/>
            <person name="Pagani I."/>
            <person name="Ivanova N."/>
            <person name="Mavromatis K."/>
            <person name="Pati A."/>
            <person name="Tapia R."/>
            <person name="Han C."/>
            <person name="Goodwin L."/>
            <person name="Chen A."/>
            <person name="Palaniappan K."/>
            <person name="Land M."/>
            <person name="Hauser L."/>
            <person name="Chang Y.J."/>
            <person name="Jeffries C.D."/>
            <person name="Brambilla E.M."/>
            <person name="Rohde M."/>
            <person name="Goker M."/>
            <person name="Detter J.C."/>
            <person name="Woyke T."/>
            <person name="Bristow J."/>
            <person name="Markowitz V."/>
            <person name="Hugenholtz P."/>
            <person name="Kyrpides N.C."/>
            <person name="Klenk H.P."/>
            <person name="Eisen J.A."/>
        </authorList>
    </citation>
    <scope>NUCLEOTIDE SEQUENCE [LARGE SCALE GENOMIC DNA]</scope>
    <source>
        <strain evidence="2 3">DSM 18170</strain>
    </source>
</reference>
<dbReference type="KEGG" id="bsa:Bacsa_1271"/>
<dbReference type="InterPro" id="IPR042278">
    <property type="entry name" value="Mfa-like_1_N"/>
</dbReference>
<sequence>MIMNKTLIKALWLAAFVPLFAACSSEEDSLVPSGEPQEVQVSIDTRATTDGDTWTWENNDVIGLNVTGYNGTSSSYTLTYNAQKRSWTRSEPIIVTLPGTITAWYPGGIGTSANSFTIPENQTTSGNLCKADFMTYSGDLISTTPSVTLEHRLSKVIVTISDWTDYGETMPEVKDFFIQTKESITVNGSTVTGDGNTIDIFPLQDEAAHSYTAIVAPNAGFNITLVVAGKDKTASYTGSLASGNAYSFNLTLKDTNALDTRSAGTSDCELELVEVRNINEK</sequence>
<dbReference type="EMBL" id="CP002530">
    <property type="protein sequence ID" value="ADY35845.1"/>
    <property type="molecule type" value="Genomic_DNA"/>
</dbReference>
<feature type="chain" id="PRO_5003257487" description="Lipoprotein" evidence="1">
    <location>
        <begin position="22"/>
        <end position="281"/>
    </location>
</feature>
<dbReference type="CDD" id="cd13121">
    <property type="entry name" value="BF2867_like_C"/>
    <property type="match status" value="1"/>
</dbReference>
<keyword evidence="3" id="KW-1185">Reference proteome</keyword>
<dbReference type="PROSITE" id="PS51257">
    <property type="entry name" value="PROKAR_LIPOPROTEIN"/>
    <property type="match status" value="1"/>
</dbReference>
<name>F0R738_PHOSB</name>